<accession>A0A7X3FP45</accession>
<evidence type="ECO:0000313" key="7">
    <source>
        <dbReference type="Proteomes" id="UP000438106"/>
    </source>
</evidence>
<protein>
    <recommendedName>
        <fullName evidence="5">Sec-independent protein translocase protein TatC</fullName>
    </recommendedName>
</protein>
<dbReference type="PANTHER" id="PTHR30371:SF0">
    <property type="entry name" value="SEC-INDEPENDENT PROTEIN TRANSLOCASE PROTEIN TATC, CHLOROPLASTIC-RELATED"/>
    <property type="match status" value="1"/>
</dbReference>
<feature type="transmembrane region" description="Helical" evidence="5">
    <location>
        <begin position="94"/>
        <end position="115"/>
    </location>
</feature>
<feature type="transmembrane region" description="Helical" evidence="5">
    <location>
        <begin position="236"/>
        <end position="256"/>
    </location>
</feature>
<evidence type="ECO:0000313" key="6">
    <source>
        <dbReference type="EMBL" id="MVS98008.1"/>
    </source>
</evidence>
<dbReference type="RefSeq" id="WP_116590275.1">
    <property type="nucleotide sequence ID" value="NZ_JAVKFR010000020.1"/>
</dbReference>
<dbReference type="InterPro" id="IPR019820">
    <property type="entry name" value="Sec-indep_translocase_CS"/>
</dbReference>
<evidence type="ECO:0000256" key="4">
    <source>
        <dbReference type="ARBA" id="ARBA00023136"/>
    </source>
</evidence>
<comment type="function">
    <text evidence="5">Part of the twin-arginine translocation (Tat) system that transports large folded proteins containing a characteristic twin-arginine motif in their signal peptide across membranes. Together with TatB, TatC is part of a receptor directly interacting with Tat signal peptides.</text>
</comment>
<feature type="transmembrane region" description="Helical" evidence="5">
    <location>
        <begin position="174"/>
        <end position="201"/>
    </location>
</feature>
<evidence type="ECO:0000256" key="3">
    <source>
        <dbReference type="ARBA" id="ARBA00022989"/>
    </source>
</evidence>
<comment type="subunit">
    <text evidence="5">The Tat system comprises two distinct complexes: a TatABC complex, containing multiple copies of TatA, TatB and TatC subunits, and a separate TatA complex, containing only TatA subunits. Substrates initially bind to the TatABC complex, which probably triggers association of the separate TatA complex to form the active translocon.</text>
</comment>
<dbReference type="AlphaFoldDB" id="A0A7X3FP45"/>
<evidence type="ECO:0000256" key="1">
    <source>
        <dbReference type="ARBA" id="ARBA00004141"/>
    </source>
</evidence>
<dbReference type="InterPro" id="IPR002033">
    <property type="entry name" value="TatC"/>
</dbReference>
<dbReference type="PRINTS" id="PR01840">
    <property type="entry name" value="TATCFAMILY"/>
</dbReference>
<organism evidence="6 7">
    <name type="scientific">Devosia marina</name>
    <dbReference type="NCBI Taxonomy" id="2683198"/>
    <lineage>
        <taxon>Bacteria</taxon>
        <taxon>Pseudomonadati</taxon>
        <taxon>Pseudomonadota</taxon>
        <taxon>Alphaproteobacteria</taxon>
        <taxon>Hyphomicrobiales</taxon>
        <taxon>Devosiaceae</taxon>
        <taxon>Devosia</taxon>
    </lineage>
</organism>
<dbReference type="EMBL" id="WQRF01000001">
    <property type="protein sequence ID" value="MVS98008.1"/>
    <property type="molecule type" value="Genomic_DNA"/>
</dbReference>
<keyword evidence="5" id="KW-1003">Cell membrane</keyword>
<dbReference type="HAMAP" id="MF_00902">
    <property type="entry name" value="TatC"/>
    <property type="match status" value="1"/>
</dbReference>
<dbReference type="GO" id="GO:0033281">
    <property type="term" value="C:TAT protein transport complex"/>
    <property type="evidence" value="ECO:0007669"/>
    <property type="project" value="UniProtKB-UniRule"/>
</dbReference>
<dbReference type="GO" id="GO:0043953">
    <property type="term" value="P:protein transport by the Tat complex"/>
    <property type="evidence" value="ECO:0007669"/>
    <property type="project" value="UniProtKB-UniRule"/>
</dbReference>
<keyword evidence="5" id="KW-0813">Transport</keyword>
<keyword evidence="3 5" id="KW-1133">Transmembrane helix</keyword>
<keyword evidence="7" id="KW-1185">Reference proteome</keyword>
<name>A0A7X3FP45_9HYPH</name>
<keyword evidence="4 5" id="KW-0472">Membrane</keyword>
<feature type="transmembrane region" description="Helical" evidence="5">
    <location>
        <begin position="127"/>
        <end position="154"/>
    </location>
</feature>
<sequence length="277" mass="30492">MADTQPKIDDKSKPEIADELAGSEAPLLEHLTELRKRLIRSAIAVVALMMVCFIFAGQIFDVLLNPYRSIYPNPGDMELIYTAPQEFFFTQLNLSLFGAVFLGFPYVATQIYGFVAPGLYKHERKALIPYLVATPVFFLLGASMVYFVVLPLALGFFAGMQTDEIKLLARVSEYLGLATTLILAFGICFQLPVVLTLLAQIDLVNVNMLRKGRRYAIVGILALAALVSPPDPISQIGLAMPMYALYELAILSVRYVQKRREAALAAQDAELSGSSSD</sequence>
<dbReference type="Proteomes" id="UP000438106">
    <property type="component" value="Unassembled WGS sequence"/>
</dbReference>
<evidence type="ECO:0000256" key="2">
    <source>
        <dbReference type="ARBA" id="ARBA00022692"/>
    </source>
</evidence>
<dbReference type="GO" id="GO:0009977">
    <property type="term" value="F:proton motive force dependent protein transmembrane transporter activity"/>
    <property type="evidence" value="ECO:0007669"/>
    <property type="project" value="TreeGrafter"/>
</dbReference>
<comment type="similarity">
    <text evidence="5">Belongs to the TatC family.</text>
</comment>
<keyword evidence="5" id="KW-0811">Translocation</keyword>
<dbReference type="Pfam" id="PF00902">
    <property type="entry name" value="TatC"/>
    <property type="match status" value="1"/>
</dbReference>
<gene>
    <name evidence="5 6" type="primary">tatC</name>
    <name evidence="6" type="ORF">GO014_03080</name>
</gene>
<dbReference type="PROSITE" id="PS01218">
    <property type="entry name" value="TATC"/>
    <property type="match status" value="1"/>
</dbReference>
<comment type="caution">
    <text evidence="6">The sequence shown here is derived from an EMBL/GenBank/DDBJ whole genome shotgun (WGS) entry which is preliminary data.</text>
</comment>
<dbReference type="NCBIfam" id="TIGR00945">
    <property type="entry name" value="tatC"/>
    <property type="match status" value="1"/>
</dbReference>
<reference evidence="6 7" key="1">
    <citation type="submission" date="2019-12" db="EMBL/GenBank/DDBJ databases">
        <title>Devosia maris sp. nov., isolated from the deep seawater.</title>
        <authorList>
            <person name="Liu Y."/>
        </authorList>
    </citation>
    <scope>NUCLEOTIDE SEQUENCE [LARGE SCALE GENOMIC DNA]</scope>
    <source>
        <strain evidence="6 7">L53-10-65</strain>
    </source>
</reference>
<keyword evidence="2 5" id="KW-0812">Transmembrane</keyword>
<evidence type="ECO:0000256" key="5">
    <source>
        <dbReference type="HAMAP-Rule" id="MF_00902"/>
    </source>
</evidence>
<keyword evidence="5" id="KW-0653">Protein transport</keyword>
<dbReference type="PANTHER" id="PTHR30371">
    <property type="entry name" value="SEC-INDEPENDENT PROTEIN TRANSLOCASE PROTEIN TATC"/>
    <property type="match status" value="1"/>
</dbReference>
<feature type="transmembrane region" description="Helical" evidence="5">
    <location>
        <begin position="38"/>
        <end position="60"/>
    </location>
</feature>
<feature type="transmembrane region" description="Helical" evidence="5">
    <location>
        <begin position="213"/>
        <end position="230"/>
    </location>
</feature>
<proteinExistence type="inferred from homology"/>
<comment type="subcellular location">
    <subcellularLocation>
        <location evidence="5">Cell membrane</location>
        <topology evidence="5">Multi-pass membrane protein</topology>
    </subcellularLocation>
    <subcellularLocation>
        <location evidence="1">Membrane</location>
        <topology evidence="1">Multi-pass membrane protein</topology>
    </subcellularLocation>
</comment>
<dbReference type="GO" id="GO:0065002">
    <property type="term" value="P:intracellular protein transmembrane transport"/>
    <property type="evidence" value="ECO:0007669"/>
    <property type="project" value="TreeGrafter"/>
</dbReference>